<keyword evidence="2" id="KW-0479">Metal-binding</keyword>
<keyword evidence="5" id="KW-0732">Signal</keyword>
<comment type="similarity">
    <text evidence="1">Belongs to the metallo-beta-lactamase superfamily.</text>
</comment>
<keyword evidence="4" id="KW-0862">Zinc</keyword>
<feature type="domain" description="Metallo-beta-lactamase" evidence="6">
    <location>
        <begin position="102"/>
        <end position="310"/>
    </location>
</feature>
<feature type="chain" id="PRO_5046902177" evidence="5">
    <location>
        <begin position="24"/>
        <end position="341"/>
    </location>
</feature>
<dbReference type="EMBL" id="JARQTX010000006">
    <property type="protein sequence ID" value="MDG2945835.1"/>
    <property type="molecule type" value="Genomic_DNA"/>
</dbReference>
<protein>
    <submittedName>
        <fullName evidence="7">MBL fold metallo-hydrolase</fullName>
    </submittedName>
</protein>
<dbReference type="InterPro" id="IPR051013">
    <property type="entry name" value="MBL_superfamily_lactonases"/>
</dbReference>
<evidence type="ECO:0000313" key="7">
    <source>
        <dbReference type="EMBL" id="MDG2945835.1"/>
    </source>
</evidence>
<feature type="signal peptide" evidence="5">
    <location>
        <begin position="1"/>
        <end position="23"/>
    </location>
</feature>
<dbReference type="Pfam" id="PF00753">
    <property type="entry name" value="Lactamase_B"/>
    <property type="match status" value="1"/>
</dbReference>
<reference evidence="7 8" key="1">
    <citation type="submission" date="2023-03" db="EMBL/GenBank/DDBJ databases">
        <title>Classification of Bisgaard taxon 6 and taxon 10 as Exercitatus varius gen. nov., spec. nov.</title>
        <authorList>
            <person name="Christensen H."/>
        </authorList>
    </citation>
    <scope>NUCLEOTIDE SEQUENCE [LARGE SCALE GENOMIC DNA]</scope>
    <source>
        <strain evidence="7 8">23350_01</strain>
    </source>
</reference>
<dbReference type="CDD" id="cd07720">
    <property type="entry name" value="OPHC2-like_MBL-fold"/>
    <property type="match status" value="1"/>
</dbReference>
<evidence type="ECO:0000256" key="5">
    <source>
        <dbReference type="SAM" id="SignalP"/>
    </source>
</evidence>
<dbReference type="InterPro" id="IPR001279">
    <property type="entry name" value="Metallo-B-lactamas"/>
</dbReference>
<accession>A0ABT6EQL3</accession>
<evidence type="ECO:0000256" key="1">
    <source>
        <dbReference type="ARBA" id="ARBA00007749"/>
    </source>
</evidence>
<sequence length="341" mass="37337">MKKSLLTVILSVTLSLSALTAHAHSSATYTPPTNAVKMQKTQVAGYFRYMVGDFEITALYDGVGNLDASLMAQHTNLSIDGLNALIDGEFTPRTHLGGMEGTIIGFLVNTGSNLILVDAGKGEVQAPIFLDKQGRLIESLKASGYKPSQIDIILPTHMHADHINGIVKNGKRVFKNATVYLPNQEKAFWLDTPIDKLPAEIQPFVQLARSAVAPYSEANKVKFYNAGDEVFPNVKSIALFGHTAGHSGFEFTSKGESILIWGDLMHNHAVQMPHPEVAIEFDANAEAARQTRLAMLPKIAKRKLLVAGAHLPFPGLGHIKMEQDGKGYRWIPVQYRPFDTH</sequence>
<keyword evidence="3" id="KW-0378">Hydrolase</keyword>
<organism evidence="7 8">
    <name type="scientific">Exercitatus varius</name>
    <dbReference type="NCBI Taxonomy" id="67857"/>
    <lineage>
        <taxon>Bacteria</taxon>
        <taxon>Pseudomonadati</taxon>
        <taxon>Pseudomonadota</taxon>
        <taxon>Gammaproteobacteria</taxon>
        <taxon>Pasteurellales</taxon>
        <taxon>Pasteurellaceae</taxon>
        <taxon>Exercitatus</taxon>
    </lineage>
</organism>
<evidence type="ECO:0000259" key="6">
    <source>
        <dbReference type="SMART" id="SM00849"/>
    </source>
</evidence>
<dbReference type="Gene3D" id="3.60.15.10">
    <property type="entry name" value="Ribonuclease Z/Hydroxyacylglutathione hydrolase-like"/>
    <property type="match status" value="1"/>
</dbReference>
<gene>
    <name evidence="7" type="ORF">P7M32_05255</name>
</gene>
<evidence type="ECO:0000256" key="3">
    <source>
        <dbReference type="ARBA" id="ARBA00022801"/>
    </source>
</evidence>
<dbReference type="InterPro" id="IPR036866">
    <property type="entry name" value="RibonucZ/Hydroxyglut_hydro"/>
</dbReference>
<evidence type="ECO:0000256" key="2">
    <source>
        <dbReference type="ARBA" id="ARBA00022723"/>
    </source>
</evidence>
<comment type="caution">
    <text evidence="7">The sequence shown here is derived from an EMBL/GenBank/DDBJ whole genome shotgun (WGS) entry which is preliminary data.</text>
</comment>
<evidence type="ECO:0000313" key="8">
    <source>
        <dbReference type="Proteomes" id="UP001216057"/>
    </source>
</evidence>
<keyword evidence="8" id="KW-1185">Reference proteome</keyword>
<dbReference type="PANTHER" id="PTHR42978">
    <property type="entry name" value="QUORUM-QUENCHING LACTONASE YTNP-RELATED-RELATED"/>
    <property type="match status" value="1"/>
</dbReference>
<proteinExistence type="inferred from homology"/>
<name>A0ABT6EQL3_9PAST</name>
<dbReference type="Proteomes" id="UP001216057">
    <property type="component" value="Unassembled WGS sequence"/>
</dbReference>
<evidence type="ECO:0000256" key="4">
    <source>
        <dbReference type="ARBA" id="ARBA00022833"/>
    </source>
</evidence>
<dbReference type="SMART" id="SM00849">
    <property type="entry name" value="Lactamase_B"/>
    <property type="match status" value="1"/>
</dbReference>
<dbReference type="RefSeq" id="WP_202937385.1">
    <property type="nucleotide sequence ID" value="NZ_JARQTX010000006.1"/>
</dbReference>
<dbReference type="PANTHER" id="PTHR42978:SF6">
    <property type="entry name" value="QUORUM-QUENCHING LACTONASE YTNP-RELATED"/>
    <property type="match status" value="1"/>
</dbReference>
<dbReference type="SUPFAM" id="SSF56281">
    <property type="entry name" value="Metallo-hydrolase/oxidoreductase"/>
    <property type="match status" value="1"/>
</dbReference>